<evidence type="ECO:0000313" key="2">
    <source>
        <dbReference type="EMBL" id="AUR53057.1"/>
    </source>
</evidence>
<evidence type="ECO:0000259" key="1">
    <source>
        <dbReference type="Pfam" id="PF09937"/>
    </source>
</evidence>
<dbReference type="KEGG" id="nba:CUN60_12400"/>
<feature type="domain" description="DUF2169" evidence="1">
    <location>
        <begin position="44"/>
        <end position="290"/>
    </location>
</feature>
<organism evidence="2 3">
    <name type="scientific">Aquella oligotrophica</name>
    <dbReference type="NCBI Taxonomy" id="2067065"/>
    <lineage>
        <taxon>Bacteria</taxon>
        <taxon>Pseudomonadati</taxon>
        <taxon>Pseudomonadota</taxon>
        <taxon>Betaproteobacteria</taxon>
        <taxon>Neisseriales</taxon>
        <taxon>Neisseriaceae</taxon>
        <taxon>Aquella</taxon>
    </lineage>
</organism>
<dbReference type="Proteomes" id="UP000236655">
    <property type="component" value="Chromosome"/>
</dbReference>
<evidence type="ECO:0000313" key="3">
    <source>
        <dbReference type="Proteomes" id="UP000236655"/>
    </source>
</evidence>
<dbReference type="RefSeq" id="WP_102952343.1">
    <property type="nucleotide sequence ID" value="NZ_CP024847.1"/>
</dbReference>
<protein>
    <recommendedName>
        <fullName evidence="1">DUF2169 domain-containing protein</fullName>
    </recommendedName>
</protein>
<gene>
    <name evidence="2" type="ORF">CUN60_12400</name>
</gene>
<proteinExistence type="predicted"/>
<dbReference type="InterPro" id="IPR018683">
    <property type="entry name" value="DUF2169"/>
</dbReference>
<name>A0A2I7N9C0_9NEIS</name>
<keyword evidence="3" id="KW-1185">Reference proteome</keyword>
<accession>A0A2I7N9C0</accession>
<dbReference type="AlphaFoldDB" id="A0A2I7N9C0"/>
<dbReference type="Pfam" id="PF09937">
    <property type="entry name" value="DUF2169"/>
    <property type="match status" value="1"/>
</dbReference>
<sequence length="490" mass="55708">MITHDNFLLKLKKISADNNNILCLNLALGFSLNSLSINNRLISSEQLELIIKNTMGEDTFWDMGIPKGQAEFLVFGAAYSTKPVHALSVNVSVGEISKTLMVFGHREWTNYGASIARQFNLMPIKYNYAFGGNGFELNPDGVGYKATIGTLLPNIESSEELLVSIEDIVTPAGFEPFPPNWQQRSQHFIQHPNIDFKMDSVTIPDDILPEHFNTAPNDQRLSGFFNGDEPIQITNMHPLYPSINSKLPGKRLRVFAIQAEEDKEVLNELNIQSDTLWVIPNLECGILQYRITIKINSDDLQDIKFLLIQQEEINGEIRPLEYYANNIIKRYKEAPSNADLYSKIQFTMAAEDLSPKEPNNRNNICSQYKIQLPPPELKYVPQNNASLNEDPELSTMFIEVQKEVSKIMEKLNLNHESLESFKKHREQSGLNSYPSGEEVINYLRESGIKSPELEVLINKANQLLMEIEEDITAENAPLNNHKEHENNKTK</sequence>
<dbReference type="EMBL" id="CP024847">
    <property type="protein sequence ID" value="AUR53057.1"/>
    <property type="molecule type" value="Genomic_DNA"/>
</dbReference>
<reference evidence="3" key="1">
    <citation type="submission" date="2017-11" db="EMBL/GenBank/DDBJ databases">
        <authorList>
            <person name="Chan K.G."/>
            <person name="Lee L.S."/>
        </authorList>
    </citation>
    <scope>NUCLEOTIDE SEQUENCE [LARGE SCALE GENOMIC DNA]</scope>
    <source>
        <strain evidence="3">DSM 100970</strain>
    </source>
</reference>
<dbReference type="OrthoDB" id="237820at2"/>